<reference evidence="4 5" key="1">
    <citation type="submission" date="2022-03" db="EMBL/GenBank/DDBJ databases">
        <title>A chromosomal length assembly of Cordylochernes scorpioides.</title>
        <authorList>
            <person name="Zeh D."/>
            <person name="Zeh J."/>
        </authorList>
    </citation>
    <scope>NUCLEOTIDE SEQUENCE [LARGE SCALE GENOMIC DNA]</scope>
    <source>
        <strain evidence="4">IN4F17</strain>
        <tissue evidence="4">Whole Body</tissue>
    </source>
</reference>
<evidence type="ECO:0000313" key="4">
    <source>
        <dbReference type="EMBL" id="UYV85159.1"/>
    </source>
</evidence>
<dbReference type="Gene3D" id="2.60.120.1540">
    <property type="match status" value="1"/>
</dbReference>
<organism evidence="4 5">
    <name type="scientific">Cordylochernes scorpioides</name>
    <dbReference type="NCBI Taxonomy" id="51811"/>
    <lineage>
        <taxon>Eukaryota</taxon>
        <taxon>Metazoa</taxon>
        <taxon>Ecdysozoa</taxon>
        <taxon>Arthropoda</taxon>
        <taxon>Chelicerata</taxon>
        <taxon>Arachnida</taxon>
        <taxon>Pseudoscorpiones</taxon>
        <taxon>Cheliferoidea</taxon>
        <taxon>Chernetidae</taxon>
        <taxon>Cordylochernes</taxon>
    </lineage>
</organism>
<dbReference type="SUPFAM" id="SSF48239">
    <property type="entry name" value="Terpenoid cyclases/Protein prenyltransferases"/>
    <property type="match status" value="1"/>
</dbReference>
<evidence type="ECO:0000256" key="1">
    <source>
        <dbReference type="ARBA" id="ARBA00022729"/>
    </source>
</evidence>
<keyword evidence="2" id="KW-0882">Thioester bond</keyword>
<dbReference type="PANTHER" id="PTHR11412">
    <property type="entry name" value="MACROGLOBULIN / COMPLEMENT"/>
    <property type="match status" value="1"/>
</dbReference>
<dbReference type="Pfam" id="PF07677">
    <property type="entry name" value="A2M_recep"/>
    <property type="match status" value="1"/>
</dbReference>
<proteinExistence type="predicted"/>
<keyword evidence="5" id="KW-1185">Reference proteome</keyword>
<name>A0ABY6LXH2_9ARAC</name>
<protein>
    <submittedName>
        <fullName evidence="4">CD109</fullName>
    </submittedName>
</protein>
<evidence type="ECO:0000256" key="2">
    <source>
        <dbReference type="ARBA" id="ARBA00022966"/>
    </source>
</evidence>
<sequence length="319" mass="34647">MLYWPGGIGGPSQAIETTAYALMTYVMRGEASGAALPLVRWLISKQNENGGFLSTQDTVIAIQALAGVAKHLASPTISLTVHYSGGVFNISTFNAMILQKIMLPPATRTVSLKAEGFGVGIVQVSWQYNMVEDEKSSLFSLKPSIKNKNMRKFDLDICTHYIGKGEDKNTNMAVMEVGLPSGFQSDAKKLQSLINDIPEVKRVETRQGDSSVVIYFDKIDDKESCLVVPAYKTYDVANAKPAQVKIYDYYNLAKSSVVSYEAPEAVLCDICANDEHCVNKCNDIDSVATGGGDPSVKAVTVIRTLGAILVVLHLAKNFM</sequence>
<accession>A0ABY6LXH2</accession>
<dbReference type="Gene3D" id="2.60.40.690">
    <property type="entry name" value="Alpha-macroglobulin, receptor-binding domain"/>
    <property type="match status" value="1"/>
</dbReference>
<evidence type="ECO:0000259" key="3">
    <source>
        <dbReference type="SMART" id="SM01361"/>
    </source>
</evidence>
<dbReference type="Gene3D" id="1.50.10.20">
    <property type="match status" value="1"/>
</dbReference>
<dbReference type="PANTHER" id="PTHR11412:SF136">
    <property type="entry name" value="CD109 ANTIGEN"/>
    <property type="match status" value="1"/>
</dbReference>
<dbReference type="InterPro" id="IPR011626">
    <property type="entry name" value="Alpha-macroglobulin_TED"/>
</dbReference>
<dbReference type="InterPro" id="IPR008930">
    <property type="entry name" value="Terpenoid_cyclase/PrenylTrfase"/>
</dbReference>
<feature type="domain" description="Alpha-macroglobulin receptor-binding" evidence="3">
    <location>
        <begin position="170"/>
        <end position="260"/>
    </location>
</feature>
<dbReference type="SMART" id="SM01361">
    <property type="entry name" value="A2M_recep"/>
    <property type="match status" value="1"/>
</dbReference>
<dbReference type="Pfam" id="PF07678">
    <property type="entry name" value="TED_complement"/>
    <property type="match status" value="1"/>
</dbReference>
<dbReference type="Proteomes" id="UP001235939">
    <property type="component" value="Chromosome X"/>
</dbReference>
<evidence type="ECO:0000313" key="5">
    <source>
        <dbReference type="Proteomes" id="UP001235939"/>
    </source>
</evidence>
<dbReference type="SUPFAM" id="SSF49410">
    <property type="entry name" value="Alpha-macroglobulin receptor domain"/>
    <property type="match status" value="1"/>
</dbReference>
<gene>
    <name evidence="4" type="ORF">LAZ67_X004766</name>
</gene>
<keyword evidence="1" id="KW-0732">Signal</keyword>
<dbReference type="InterPro" id="IPR050473">
    <property type="entry name" value="A2M/Complement_sys"/>
</dbReference>
<dbReference type="EMBL" id="CP092886">
    <property type="protein sequence ID" value="UYV85159.1"/>
    <property type="molecule type" value="Genomic_DNA"/>
</dbReference>
<dbReference type="InterPro" id="IPR009048">
    <property type="entry name" value="A-macroglobulin_rcpt-bd"/>
</dbReference>
<dbReference type="InterPro" id="IPR036595">
    <property type="entry name" value="A-macroglobulin_rcpt-bd_sf"/>
</dbReference>